<comment type="subcellular location">
    <subcellularLocation>
        <location evidence="1">Mitochondrion</location>
    </subcellularLocation>
</comment>
<protein>
    <recommendedName>
        <fullName evidence="6">Small ribosomal subunit protein mS33</fullName>
    </recommendedName>
</protein>
<comment type="similarity">
    <text evidence="2">Belongs to the mitochondrion-specific ribosomal protein mS33 family.</text>
</comment>
<dbReference type="PANTHER" id="PTHR13362">
    <property type="entry name" value="MITOCHONDRIAL RIBOSOMAL PROTEIN S33"/>
    <property type="match status" value="1"/>
</dbReference>
<dbReference type="EnsemblMetazoa" id="MESCA012365-RA">
    <property type="protein sequence ID" value="MESCA012365-PA"/>
    <property type="gene ID" value="MESCA012365"/>
</dbReference>
<name>T1H6N2_MEGSC</name>
<evidence type="ECO:0000256" key="1">
    <source>
        <dbReference type="ARBA" id="ARBA00004173"/>
    </source>
</evidence>
<keyword evidence="5" id="KW-0687">Ribonucleoprotein</keyword>
<dbReference type="AlphaFoldDB" id="T1H6N2"/>
<dbReference type="GO" id="GO:0005739">
    <property type="term" value="C:mitochondrion"/>
    <property type="evidence" value="ECO:0007669"/>
    <property type="project" value="UniProtKB-SubCell"/>
</dbReference>
<keyword evidence="8" id="KW-1185">Reference proteome</keyword>
<dbReference type="OMA" id="PRHMETH"/>
<dbReference type="InterPro" id="IPR013219">
    <property type="entry name" value="Ribosomal_mS33"/>
</dbReference>
<dbReference type="PANTHER" id="PTHR13362:SF2">
    <property type="entry name" value="SMALL RIBOSOMAL SUBUNIT PROTEIN MS33"/>
    <property type="match status" value="1"/>
</dbReference>
<dbReference type="GO" id="GO:0005840">
    <property type="term" value="C:ribosome"/>
    <property type="evidence" value="ECO:0007669"/>
    <property type="project" value="UniProtKB-KW"/>
</dbReference>
<evidence type="ECO:0000256" key="4">
    <source>
        <dbReference type="ARBA" id="ARBA00023128"/>
    </source>
</evidence>
<evidence type="ECO:0000256" key="2">
    <source>
        <dbReference type="ARBA" id="ARBA00008970"/>
    </source>
</evidence>
<evidence type="ECO:0000256" key="5">
    <source>
        <dbReference type="ARBA" id="ARBA00023274"/>
    </source>
</evidence>
<evidence type="ECO:0000256" key="3">
    <source>
        <dbReference type="ARBA" id="ARBA00022980"/>
    </source>
</evidence>
<evidence type="ECO:0000256" key="6">
    <source>
        <dbReference type="ARBA" id="ARBA00035132"/>
    </source>
</evidence>
<keyword evidence="3" id="KW-0689">Ribosomal protein</keyword>
<accession>T1H6N2</accession>
<reference evidence="7" key="2">
    <citation type="submission" date="2015-06" db="UniProtKB">
        <authorList>
            <consortium name="EnsemblMetazoa"/>
        </authorList>
    </citation>
    <scope>IDENTIFICATION</scope>
</reference>
<dbReference type="STRING" id="36166.T1H6N2"/>
<organism evidence="7 8">
    <name type="scientific">Megaselia scalaris</name>
    <name type="common">Humpbacked fly</name>
    <name type="synonym">Phora scalaris</name>
    <dbReference type="NCBI Taxonomy" id="36166"/>
    <lineage>
        <taxon>Eukaryota</taxon>
        <taxon>Metazoa</taxon>
        <taxon>Ecdysozoa</taxon>
        <taxon>Arthropoda</taxon>
        <taxon>Hexapoda</taxon>
        <taxon>Insecta</taxon>
        <taxon>Pterygota</taxon>
        <taxon>Neoptera</taxon>
        <taxon>Endopterygota</taxon>
        <taxon>Diptera</taxon>
        <taxon>Brachycera</taxon>
        <taxon>Muscomorpha</taxon>
        <taxon>Platypezoidea</taxon>
        <taxon>Phoridae</taxon>
        <taxon>Megaseliini</taxon>
        <taxon>Megaselia</taxon>
    </lineage>
</organism>
<dbReference type="Proteomes" id="UP000015102">
    <property type="component" value="Unassembled WGS sequence"/>
</dbReference>
<sequence length="103" mass="12685">KYTQLINAGTQYSRRMQYLSNRIFGEVAREQKSLKVVKMFSEEPLDKKEMISKWYPRHNETYILMKKLREYGLFRDEHEDFKEEMKRLRRLRGKGPPEKRKKL</sequence>
<reference evidence="8" key="1">
    <citation type="submission" date="2013-02" db="EMBL/GenBank/DDBJ databases">
        <authorList>
            <person name="Hughes D."/>
        </authorList>
    </citation>
    <scope>NUCLEOTIDE SEQUENCE</scope>
    <source>
        <strain>Durham</strain>
        <strain evidence="8">NC isolate 2 -- Noor lab</strain>
    </source>
</reference>
<keyword evidence="4" id="KW-0496">Mitochondrion</keyword>
<dbReference type="GO" id="GO:1990904">
    <property type="term" value="C:ribonucleoprotein complex"/>
    <property type="evidence" value="ECO:0007669"/>
    <property type="project" value="UniProtKB-KW"/>
</dbReference>
<evidence type="ECO:0000313" key="8">
    <source>
        <dbReference type="Proteomes" id="UP000015102"/>
    </source>
</evidence>
<evidence type="ECO:0000313" key="7">
    <source>
        <dbReference type="EnsemblMetazoa" id="MESCA012365-PA"/>
    </source>
</evidence>
<dbReference type="HOGENOM" id="CLU_162208_0_0_1"/>
<proteinExistence type="inferred from homology"/>
<dbReference type="Pfam" id="PF08293">
    <property type="entry name" value="MRP-S33"/>
    <property type="match status" value="1"/>
</dbReference>